<proteinExistence type="predicted"/>
<dbReference type="AlphaFoldDB" id="J4GIB9"/>
<dbReference type="GeneID" id="24101453"/>
<feature type="region of interest" description="Disordered" evidence="1">
    <location>
        <begin position="1"/>
        <end position="30"/>
    </location>
</feature>
<name>J4GIB9_9APHY</name>
<organism evidence="2 3">
    <name type="scientific">Fibroporia radiculosa</name>
    <dbReference type="NCBI Taxonomy" id="599839"/>
    <lineage>
        <taxon>Eukaryota</taxon>
        <taxon>Fungi</taxon>
        <taxon>Dikarya</taxon>
        <taxon>Basidiomycota</taxon>
        <taxon>Agaricomycotina</taxon>
        <taxon>Agaricomycetes</taxon>
        <taxon>Polyporales</taxon>
        <taxon>Fibroporiaceae</taxon>
        <taxon>Fibroporia</taxon>
    </lineage>
</organism>
<gene>
    <name evidence="2" type="ORF">FIBRA_08828</name>
</gene>
<evidence type="ECO:0000256" key="1">
    <source>
        <dbReference type="SAM" id="MobiDB-lite"/>
    </source>
</evidence>
<accession>J4GIB9</accession>
<keyword evidence="3" id="KW-1185">Reference proteome</keyword>
<protein>
    <submittedName>
        <fullName evidence="2">Uncharacterized protein</fullName>
    </submittedName>
</protein>
<dbReference type="Proteomes" id="UP000006352">
    <property type="component" value="Unassembled WGS sequence"/>
</dbReference>
<evidence type="ECO:0000313" key="2">
    <source>
        <dbReference type="EMBL" id="CCM06553.1"/>
    </source>
</evidence>
<dbReference type="RefSeq" id="XP_012185836.1">
    <property type="nucleotide sequence ID" value="XM_012330446.1"/>
</dbReference>
<sequence>MHSDLDDIASPRATPRTATDARSQHHEAPNEIRRGSAFVVALGQLQLRHRLAHPRPRIRLCELIKSPLVALPRSVSAPATPPPPPRPASAFLPRPTLVIRLLINRPLRQVFPSRPTYPCEPGYAYIVSACMASERSSYISLDLDFLPLFLDAALRLARRISDMHTVERAPMQLSRSQAPGAVCFRPSTLLHLSISASTWDSPADFYPPLPPWRILWAPPHDRWGSGGPFLNDLLGPDGAP</sequence>
<dbReference type="InParanoid" id="J4GIB9"/>
<reference evidence="2 3" key="1">
    <citation type="journal article" date="2012" name="Appl. Environ. Microbiol.">
        <title>Short-read sequencing for genomic analysis of the brown rot fungus Fibroporia radiculosa.</title>
        <authorList>
            <person name="Tang J.D."/>
            <person name="Perkins A.D."/>
            <person name="Sonstegard T.S."/>
            <person name="Schroeder S.G."/>
            <person name="Burgess S.C."/>
            <person name="Diehl S.V."/>
        </authorList>
    </citation>
    <scope>NUCLEOTIDE SEQUENCE [LARGE SCALE GENOMIC DNA]</scope>
    <source>
        <strain evidence="2 3">TFFH 294</strain>
    </source>
</reference>
<evidence type="ECO:0000313" key="3">
    <source>
        <dbReference type="Proteomes" id="UP000006352"/>
    </source>
</evidence>
<dbReference type="HOGENOM" id="CLU_1156408_0_0_1"/>
<dbReference type="EMBL" id="HE797389">
    <property type="protein sequence ID" value="CCM06553.1"/>
    <property type="molecule type" value="Genomic_DNA"/>
</dbReference>